<dbReference type="GeneID" id="20639121"/>
<reference evidence="3 4" key="1">
    <citation type="journal article" date="2006" name="Science">
        <title>Phytophthora genome sequences uncover evolutionary origins and mechanisms of pathogenesis.</title>
        <authorList>
            <person name="Tyler B.M."/>
            <person name="Tripathy S."/>
            <person name="Zhang X."/>
            <person name="Dehal P."/>
            <person name="Jiang R.H."/>
            <person name="Aerts A."/>
            <person name="Arredondo F.D."/>
            <person name="Baxter L."/>
            <person name="Bensasson D."/>
            <person name="Beynon J.L."/>
            <person name="Chapman J."/>
            <person name="Damasceno C.M."/>
            <person name="Dorrance A.E."/>
            <person name="Dou D."/>
            <person name="Dickerman A.W."/>
            <person name="Dubchak I.L."/>
            <person name="Garbelotto M."/>
            <person name="Gijzen M."/>
            <person name="Gordon S.G."/>
            <person name="Govers F."/>
            <person name="Grunwald N.J."/>
            <person name="Huang W."/>
            <person name="Ivors K.L."/>
            <person name="Jones R.W."/>
            <person name="Kamoun S."/>
            <person name="Krampis K."/>
            <person name="Lamour K.H."/>
            <person name="Lee M.K."/>
            <person name="McDonald W.H."/>
            <person name="Medina M."/>
            <person name="Meijer H.J."/>
            <person name="Nordberg E.K."/>
            <person name="Maclean D.J."/>
            <person name="Ospina-Giraldo M.D."/>
            <person name="Morris P.F."/>
            <person name="Phuntumart V."/>
            <person name="Putnam N.H."/>
            <person name="Rash S."/>
            <person name="Rose J.K."/>
            <person name="Sakihama Y."/>
            <person name="Salamov A.A."/>
            <person name="Savidor A."/>
            <person name="Scheuring C.F."/>
            <person name="Smith B.M."/>
            <person name="Sobral B.W."/>
            <person name="Terry A."/>
            <person name="Torto-Alalibo T.A."/>
            <person name="Win J."/>
            <person name="Xu Z."/>
            <person name="Zhang H."/>
            <person name="Grigoriev I.V."/>
            <person name="Rokhsar D.S."/>
            <person name="Boore J.L."/>
        </authorList>
    </citation>
    <scope>NUCLEOTIDE SEQUENCE [LARGE SCALE GENOMIC DNA]</scope>
    <source>
        <strain evidence="3 4">P6497</strain>
    </source>
</reference>
<feature type="coiled-coil region" evidence="1">
    <location>
        <begin position="161"/>
        <end position="198"/>
    </location>
</feature>
<dbReference type="PANTHER" id="PTHR37558:SF1">
    <property type="entry name" value="HTH CENPB-TYPE DOMAIN-CONTAINING PROTEIN"/>
    <property type="match status" value="1"/>
</dbReference>
<keyword evidence="4" id="KW-1185">Reference proteome</keyword>
<gene>
    <name evidence="3" type="ORF">PHYSODRAFT_259775</name>
</gene>
<dbReference type="InParanoid" id="G4Z2D4"/>
<feature type="region of interest" description="Disordered" evidence="2">
    <location>
        <begin position="107"/>
        <end position="148"/>
    </location>
</feature>
<evidence type="ECO:0000256" key="2">
    <source>
        <dbReference type="SAM" id="MobiDB-lite"/>
    </source>
</evidence>
<proteinExistence type="predicted"/>
<evidence type="ECO:0000313" key="3">
    <source>
        <dbReference type="EMBL" id="EGZ19278.1"/>
    </source>
</evidence>
<name>G4Z2D4_PHYSP</name>
<protein>
    <submittedName>
        <fullName evidence="3">Uncharacterized protein</fullName>
    </submittedName>
</protein>
<dbReference type="KEGG" id="psoj:PHYSODRAFT_259775"/>
<organism evidence="3 4">
    <name type="scientific">Phytophthora sojae (strain P6497)</name>
    <name type="common">Soybean stem and root rot agent</name>
    <name type="synonym">Phytophthora megasperma f. sp. glycines</name>
    <dbReference type="NCBI Taxonomy" id="1094619"/>
    <lineage>
        <taxon>Eukaryota</taxon>
        <taxon>Sar</taxon>
        <taxon>Stramenopiles</taxon>
        <taxon>Oomycota</taxon>
        <taxon>Peronosporomycetes</taxon>
        <taxon>Peronosporales</taxon>
        <taxon>Peronosporaceae</taxon>
        <taxon>Phytophthora</taxon>
    </lineage>
</organism>
<dbReference type="RefSeq" id="XP_009521995.1">
    <property type="nucleotide sequence ID" value="XM_009523700.1"/>
</dbReference>
<sequence>MEKPSQTHNNPVEEAPPTKRRKTMKAQARNPYGEDYGKKTPAWADVAADLEVDVDGRRCRERCNQLVDAYEAKQKASEKRSGPCEEYTPKDECLVELLELREIEALLKNDKKQPKDQQQQEDEQASAMRDAALEGMSRGGGKGGSQQQQLVAYLERRDQVAQALEGRKVANEEKRLALEERRLELQELRMEFERDERLAFIEMLKAVVSKTSS</sequence>
<dbReference type="PANTHER" id="PTHR37558">
    <property type="entry name" value="HTH CENPB-TYPE DOMAIN-CONTAINING PROTEIN"/>
    <property type="match status" value="1"/>
</dbReference>
<evidence type="ECO:0000313" key="4">
    <source>
        <dbReference type="Proteomes" id="UP000002640"/>
    </source>
</evidence>
<accession>G4Z2D4</accession>
<feature type="region of interest" description="Disordered" evidence="2">
    <location>
        <begin position="1"/>
        <end position="39"/>
    </location>
</feature>
<evidence type="ECO:0000256" key="1">
    <source>
        <dbReference type="SAM" id="Coils"/>
    </source>
</evidence>
<feature type="compositionally biased region" description="Polar residues" evidence="2">
    <location>
        <begin position="1"/>
        <end position="10"/>
    </location>
</feature>
<keyword evidence="1" id="KW-0175">Coiled coil</keyword>
<dbReference type="EMBL" id="JH159153">
    <property type="protein sequence ID" value="EGZ19278.1"/>
    <property type="molecule type" value="Genomic_DNA"/>
</dbReference>
<dbReference type="Proteomes" id="UP000002640">
    <property type="component" value="Unassembled WGS sequence"/>
</dbReference>
<dbReference type="AlphaFoldDB" id="G4Z2D4"/>